<dbReference type="Pfam" id="PF08540">
    <property type="entry name" value="HMG_CoA_synt_C"/>
    <property type="match status" value="1"/>
</dbReference>
<dbReference type="InterPro" id="IPR010122">
    <property type="entry name" value="HMG_CoA_synthase_euk"/>
</dbReference>
<comment type="caution">
    <text evidence="8">The sequence shown here is derived from an EMBL/GenBank/DDBJ whole genome shotgun (WGS) entry which is preliminary data.</text>
</comment>
<dbReference type="GO" id="GO:0006084">
    <property type="term" value="P:acetyl-CoA metabolic process"/>
    <property type="evidence" value="ECO:0007669"/>
    <property type="project" value="InterPro"/>
</dbReference>
<evidence type="ECO:0000256" key="5">
    <source>
        <dbReference type="RuleBase" id="RU364071"/>
    </source>
</evidence>
<keyword evidence="2 5" id="KW-0808">Transferase</keyword>
<reference evidence="8" key="1">
    <citation type="submission" date="2021-06" db="EMBL/GenBank/DDBJ databases">
        <authorList>
            <person name="Kallberg Y."/>
            <person name="Tangrot J."/>
            <person name="Rosling A."/>
        </authorList>
    </citation>
    <scope>NUCLEOTIDE SEQUENCE</scope>
    <source>
        <strain evidence="8">MT106</strain>
    </source>
</reference>
<feature type="binding site" evidence="4">
    <location>
        <position position="276"/>
    </location>
    <ligand>
        <name>CoA</name>
        <dbReference type="ChEBI" id="CHEBI:57287"/>
    </ligand>
</feature>
<dbReference type="GO" id="GO:0004421">
    <property type="term" value="F:hydroxymethylglutaryl-CoA synthase activity"/>
    <property type="evidence" value="ECO:0007669"/>
    <property type="project" value="UniProtKB-EC"/>
</dbReference>
<dbReference type="NCBIfam" id="TIGR01833">
    <property type="entry name" value="HMG-CoA-S_euk"/>
    <property type="match status" value="1"/>
</dbReference>
<evidence type="ECO:0000256" key="2">
    <source>
        <dbReference type="ARBA" id="ARBA00022679"/>
    </source>
</evidence>
<accession>A0A9N8YNH5</accession>
<feature type="active site" description="Proton donor/acceptor" evidence="3">
    <location>
        <position position="267"/>
    </location>
</feature>
<evidence type="ECO:0000256" key="3">
    <source>
        <dbReference type="PIRSR" id="PIRSR610122-1"/>
    </source>
</evidence>
<dbReference type="OrthoDB" id="1269963at2759"/>
<dbReference type="Gene3D" id="3.40.47.10">
    <property type="match status" value="1"/>
</dbReference>
<feature type="active site" description="Acyl-thioester intermediate" evidence="3">
    <location>
        <position position="136"/>
    </location>
</feature>
<dbReference type="CDD" id="cd00827">
    <property type="entry name" value="init_cond_enzymes"/>
    <property type="match status" value="1"/>
</dbReference>
<protein>
    <recommendedName>
        <fullName evidence="5">Hydroxymethylglutaryl-CoA synthase</fullName>
        <shortName evidence="5">HMG-CoA synthase</shortName>
        <ecNumber evidence="5">2.3.3.10</ecNumber>
    </recommendedName>
    <alternativeName>
        <fullName evidence="5">3-hydroxy-3-methylglutaryl coenzyme A synthase</fullName>
    </alternativeName>
</protein>
<dbReference type="InterPro" id="IPR016039">
    <property type="entry name" value="Thiolase-like"/>
</dbReference>
<feature type="binding site" evidence="4">
    <location>
        <position position="272"/>
    </location>
    <ligand>
        <name>CoA</name>
        <dbReference type="ChEBI" id="CHEBI:57287"/>
    </ligand>
</feature>
<dbReference type="GO" id="GO:0010142">
    <property type="term" value="P:farnesyl diphosphate biosynthetic process, mevalonate pathway"/>
    <property type="evidence" value="ECO:0007669"/>
    <property type="project" value="InterPro"/>
</dbReference>
<organism evidence="8 9">
    <name type="scientific">Ambispora gerdemannii</name>
    <dbReference type="NCBI Taxonomy" id="144530"/>
    <lineage>
        <taxon>Eukaryota</taxon>
        <taxon>Fungi</taxon>
        <taxon>Fungi incertae sedis</taxon>
        <taxon>Mucoromycota</taxon>
        <taxon>Glomeromycotina</taxon>
        <taxon>Glomeromycetes</taxon>
        <taxon>Archaeosporales</taxon>
        <taxon>Ambisporaceae</taxon>
        <taxon>Ambispora</taxon>
    </lineage>
</organism>
<dbReference type="PANTHER" id="PTHR43323:SF2">
    <property type="entry name" value="HYDROXYMETHYLGLUTARYL-COA SYNTHASE"/>
    <property type="match status" value="1"/>
</dbReference>
<dbReference type="Pfam" id="PF01154">
    <property type="entry name" value="HMG_CoA_synt_N"/>
    <property type="match status" value="1"/>
</dbReference>
<name>A0A9N8YNH5_9GLOM</name>
<dbReference type="PANTHER" id="PTHR43323">
    <property type="entry name" value="3-HYDROXY-3-METHYLGLUTARYL COENZYME A SYNTHASE"/>
    <property type="match status" value="1"/>
</dbReference>
<feature type="binding site" evidence="4">
    <location>
        <position position="228"/>
    </location>
    <ligand>
        <name>CoA</name>
        <dbReference type="ChEBI" id="CHEBI:57287"/>
    </ligand>
</feature>
<comment type="similarity">
    <text evidence="1 5">Belongs to the thiolase-like superfamily. HMG-CoA synthase family.</text>
</comment>
<dbReference type="InterPro" id="IPR013746">
    <property type="entry name" value="HMG_CoA_synt_C_dom"/>
</dbReference>
<gene>
    <name evidence="8" type="ORF">AGERDE_LOCUS1095</name>
</gene>
<sequence>MASITVNGTPKNTGILAVEIYFPKRYVEQAELEKFDGVSSGKYTIGLGQTRMGVCDDREDINSVALTAVQNLVEKYNISYKDIGRLEVGTETISMIDYQHLLYNLDKSKAVKTVLMQLFTESGNTDVMGIDTTNACYGGTAALFNAVHWVESSWWDGRYALVVSGDIAVYASGPARPTGGAGCIALLIGPNAPIVLESGLRGTHMEHVWDFYKPDLNSEFPVVDGHFSNLCYLKSLDICYNRYIEKLVAKDKSARPNLGSIDYVLFHAPYCKLVQKAFARLQFNDFVRNPDDKQFQSVANFKGIEIESSLDSKDLEKAFVNLSKEEYTKNVLPGLFVATQNGNMYTASLYGSLVSLLGETPSDQLASLAATFFSIKIIAPITTIAKNLNIKNRLDSRVKISPEKFNEIMRLRDESHLKKDFSPVGDKSPVSDSFFGGTYYLTRIDDKWRRFYQRTPHKQ</sequence>
<evidence type="ECO:0000259" key="6">
    <source>
        <dbReference type="Pfam" id="PF01154"/>
    </source>
</evidence>
<feature type="active site" description="Proton donor/acceptor" evidence="3">
    <location>
        <position position="91"/>
    </location>
</feature>
<dbReference type="EC" id="2.3.3.10" evidence="5"/>
<keyword evidence="9" id="KW-1185">Reference proteome</keyword>
<feature type="domain" description="Hydroxymethylglutaryl-coenzyme A synthase C-terminal" evidence="7">
    <location>
        <begin position="194"/>
        <end position="454"/>
    </location>
</feature>
<dbReference type="SUPFAM" id="SSF53901">
    <property type="entry name" value="Thiolase-like"/>
    <property type="match status" value="2"/>
</dbReference>
<dbReference type="FunFam" id="3.40.47.10:FF:000008">
    <property type="entry name" value="3-hydroxy-3-methylglutaryl coenzyme A synthase"/>
    <property type="match status" value="1"/>
</dbReference>
<dbReference type="InterPro" id="IPR013528">
    <property type="entry name" value="HMG_CoA_synth_N"/>
</dbReference>
<proteinExistence type="inferred from homology"/>
<evidence type="ECO:0000313" key="9">
    <source>
        <dbReference type="Proteomes" id="UP000789831"/>
    </source>
</evidence>
<comment type="catalytic activity">
    <reaction evidence="5">
        <text>acetoacetyl-CoA + acetyl-CoA + H2O = (3S)-3-hydroxy-3-methylglutaryl-CoA + CoA + H(+)</text>
        <dbReference type="Rhea" id="RHEA:10188"/>
        <dbReference type="ChEBI" id="CHEBI:15377"/>
        <dbReference type="ChEBI" id="CHEBI:15378"/>
        <dbReference type="ChEBI" id="CHEBI:43074"/>
        <dbReference type="ChEBI" id="CHEBI:57286"/>
        <dbReference type="ChEBI" id="CHEBI:57287"/>
        <dbReference type="ChEBI" id="CHEBI:57288"/>
        <dbReference type="EC" id="2.3.3.10"/>
    </reaction>
</comment>
<dbReference type="EMBL" id="CAJVPL010000070">
    <property type="protein sequence ID" value="CAG8441402.1"/>
    <property type="molecule type" value="Genomic_DNA"/>
</dbReference>
<evidence type="ECO:0000313" key="8">
    <source>
        <dbReference type="EMBL" id="CAG8441402.1"/>
    </source>
</evidence>
<evidence type="ECO:0000259" key="7">
    <source>
        <dbReference type="Pfam" id="PF08540"/>
    </source>
</evidence>
<evidence type="ECO:0000256" key="1">
    <source>
        <dbReference type="ARBA" id="ARBA00007061"/>
    </source>
</evidence>
<feature type="domain" description="Hydroxymethylglutaryl-coenzyme A synthase N-terminal" evidence="6">
    <location>
        <begin position="10"/>
        <end position="193"/>
    </location>
</feature>
<dbReference type="AlphaFoldDB" id="A0A9N8YNH5"/>
<dbReference type="Proteomes" id="UP000789831">
    <property type="component" value="Unassembled WGS sequence"/>
</dbReference>
<comment type="function">
    <text evidence="5">Catalyzes the condensation of acetyl-CoA with acetoacetyl-CoA to form HMG-CoA.</text>
</comment>
<evidence type="ECO:0000256" key="4">
    <source>
        <dbReference type="PIRSR" id="PIRSR610122-2"/>
    </source>
</evidence>